<dbReference type="KEGG" id="bpg:Bathy11g03830"/>
<feature type="compositionally biased region" description="Acidic residues" evidence="1">
    <location>
        <begin position="157"/>
        <end position="168"/>
    </location>
</feature>
<proteinExistence type="predicted"/>
<keyword evidence="3" id="KW-1185">Reference proteome</keyword>
<accession>K8F116</accession>
<dbReference type="RefSeq" id="XP_007510120.1">
    <property type="nucleotide sequence ID" value="XM_007510058.1"/>
</dbReference>
<feature type="region of interest" description="Disordered" evidence="1">
    <location>
        <begin position="293"/>
        <end position="371"/>
    </location>
</feature>
<dbReference type="AlphaFoldDB" id="K8F116"/>
<protein>
    <submittedName>
        <fullName evidence="2">Uncharacterized protein</fullName>
    </submittedName>
</protein>
<feature type="region of interest" description="Disordered" evidence="1">
    <location>
        <begin position="1"/>
        <end position="86"/>
    </location>
</feature>
<evidence type="ECO:0000313" key="2">
    <source>
        <dbReference type="EMBL" id="CCO18465.1"/>
    </source>
</evidence>
<evidence type="ECO:0000256" key="1">
    <source>
        <dbReference type="SAM" id="MobiDB-lite"/>
    </source>
</evidence>
<dbReference type="Proteomes" id="UP000198341">
    <property type="component" value="Chromosome 11"/>
</dbReference>
<feature type="compositionally biased region" description="Basic and acidic residues" evidence="1">
    <location>
        <begin position="67"/>
        <end position="86"/>
    </location>
</feature>
<feature type="compositionally biased region" description="Polar residues" evidence="1">
    <location>
        <begin position="169"/>
        <end position="185"/>
    </location>
</feature>
<feature type="compositionally biased region" description="Polar residues" evidence="1">
    <location>
        <begin position="343"/>
        <end position="366"/>
    </location>
</feature>
<feature type="compositionally biased region" description="Basic and acidic residues" evidence="1">
    <location>
        <begin position="400"/>
        <end position="409"/>
    </location>
</feature>
<feature type="compositionally biased region" description="Polar residues" evidence="1">
    <location>
        <begin position="49"/>
        <end position="63"/>
    </location>
</feature>
<feature type="compositionally biased region" description="Gly residues" evidence="1">
    <location>
        <begin position="129"/>
        <end position="138"/>
    </location>
</feature>
<feature type="compositionally biased region" description="Basic and acidic residues" evidence="1">
    <location>
        <begin position="25"/>
        <end position="34"/>
    </location>
</feature>
<organism evidence="2 3">
    <name type="scientific">Bathycoccus prasinos</name>
    <dbReference type="NCBI Taxonomy" id="41875"/>
    <lineage>
        <taxon>Eukaryota</taxon>
        <taxon>Viridiplantae</taxon>
        <taxon>Chlorophyta</taxon>
        <taxon>Mamiellophyceae</taxon>
        <taxon>Mamiellales</taxon>
        <taxon>Bathycoccaceae</taxon>
        <taxon>Bathycoccus</taxon>
    </lineage>
</organism>
<reference evidence="2 3" key="1">
    <citation type="submission" date="2011-10" db="EMBL/GenBank/DDBJ databases">
        <authorList>
            <person name="Genoscope - CEA"/>
        </authorList>
    </citation>
    <scope>NUCLEOTIDE SEQUENCE [LARGE SCALE GENOMIC DNA]</scope>
    <source>
        <strain evidence="2 3">RCC 1105</strain>
    </source>
</reference>
<evidence type="ECO:0000313" key="3">
    <source>
        <dbReference type="Proteomes" id="UP000198341"/>
    </source>
</evidence>
<feature type="compositionally biased region" description="Basic and acidic residues" evidence="1">
    <location>
        <begin position="98"/>
        <end position="107"/>
    </location>
</feature>
<dbReference type="GeneID" id="19013062"/>
<gene>
    <name evidence="2" type="ordered locus">Bathy11g03830</name>
</gene>
<name>K8F116_9CHLO</name>
<feature type="region of interest" description="Disordered" evidence="1">
    <location>
        <begin position="392"/>
        <end position="425"/>
    </location>
</feature>
<dbReference type="EMBL" id="FO082268">
    <property type="protein sequence ID" value="CCO18465.1"/>
    <property type="molecule type" value="Genomic_DNA"/>
</dbReference>
<feature type="region of interest" description="Disordered" evidence="1">
    <location>
        <begin position="98"/>
        <end position="233"/>
    </location>
</feature>
<sequence>MSSHRVASRAAEQDDGAFGGEEGEGNNKTHAFDRIRRHAAHAKDESGKGTKNVSPESPLTLQSFRGDVNDNVRSHVDPAEEEYERAKYEEEVIKERIRDRESYEKTGKIKSVGTPKKSSLYSHATTTQRGGGNGGGQRMNGNQMTQEELEKLTLEDLAIDSDPEDDVENNNAHGSSRYNRGSVRNASELDISSVLSDDRQSRDTSKRTGTNSRRTDGRSVGASSTSRKHNTRKALQLAQKEALAIESELKKEEDERIAELSKCTAEEDYKLLQAAKERKKEALIARENRKHRERWGLSKDAPVTTSSRNVDFAGNEQKLEPEFELASDNPFDTSGGMIDRILAQNNVTPTASTPPTRRIQRPSTAAANEGTVVEEEKDWFVQLQESLFGCCIAGGQGSGREGKTPEQKAAKKAAAAAAQTRNAPR</sequence>
<feature type="compositionally biased region" description="Basic and acidic residues" evidence="1">
    <location>
        <begin position="196"/>
        <end position="206"/>
    </location>
</feature>